<evidence type="ECO:0000256" key="1">
    <source>
        <dbReference type="SAM" id="Phobius"/>
    </source>
</evidence>
<sequence>MKIGHLECAMRQMLFILYLGLLFPATVHAYTDPGSGTMLWQLGVSFCLGLLFYLKRFMSVLVKLIKKGD</sequence>
<dbReference type="EMBL" id="CP009788">
    <property type="protein sequence ID" value="AJE02607.1"/>
    <property type="molecule type" value="Genomic_DNA"/>
</dbReference>
<reference evidence="2 3" key="1">
    <citation type="journal article" date="2015" name="Genome Announc.">
        <title>Complete Genome of Geobacter pickeringii G13T, a Metal-Reducing Isolate from Sedimentary Kaolin Deposits.</title>
        <authorList>
            <person name="Badalamenti J.P."/>
            <person name="Bond D.R."/>
        </authorList>
    </citation>
    <scope>NUCLEOTIDE SEQUENCE [LARGE SCALE GENOMIC DNA]</scope>
    <source>
        <strain evidence="2 3">G13</strain>
    </source>
</reference>
<keyword evidence="1" id="KW-1133">Transmembrane helix</keyword>
<accession>A0A0B5B7Q4</accession>
<feature type="transmembrane region" description="Helical" evidence="1">
    <location>
        <begin position="39"/>
        <end position="57"/>
    </location>
</feature>
<protein>
    <submittedName>
        <fullName evidence="2">Uncharacterized protein</fullName>
    </submittedName>
</protein>
<evidence type="ECO:0000313" key="2">
    <source>
        <dbReference type="EMBL" id="AJE02607.1"/>
    </source>
</evidence>
<dbReference type="HOGENOM" id="CLU_2770004_0_0_7"/>
<organism evidence="2 3">
    <name type="scientific">Geobacter pickeringii</name>
    <dbReference type="NCBI Taxonomy" id="345632"/>
    <lineage>
        <taxon>Bacteria</taxon>
        <taxon>Pseudomonadati</taxon>
        <taxon>Thermodesulfobacteriota</taxon>
        <taxon>Desulfuromonadia</taxon>
        <taxon>Geobacterales</taxon>
        <taxon>Geobacteraceae</taxon>
        <taxon>Geobacter</taxon>
    </lineage>
</organism>
<evidence type="ECO:0000313" key="3">
    <source>
        <dbReference type="Proteomes" id="UP000057609"/>
    </source>
</evidence>
<dbReference type="Proteomes" id="UP000057609">
    <property type="component" value="Chromosome"/>
</dbReference>
<keyword evidence="1" id="KW-0812">Transmembrane</keyword>
<name>A0A0B5B7Q4_9BACT</name>
<gene>
    <name evidence="2" type="ORF">GPICK_03775</name>
</gene>
<proteinExistence type="predicted"/>
<dbReference type="AlphaFoldDB" id="A0A0B5B7Q4"/>
<dbReference type="KEGG" id="gpi:GPICK_03775"/>
<keyword evidence="3" id="KW-1185">Reference proteome</keyword>
<keyword evidence="1" id="KW-0472">Membrane</keyword>